<dbReference type="PROSITE" id="PS51399">
    <property type="entry name" value="SEP"/>
    <property type="match status" value="1"/>
</dbReference>
<dbReference type="GO" id="GO:0031468">
    <property type="term" value="P:nuclear membrane reassembly"/>
    <property type="evidence" value="ECO:0007669"/>
    <property type="project" value="TreeGrafter"/>
</dbReference>
<dbReference type="PROSITE" id="PS50033">
    <property type="entry name" value="UBX"/>
    <property type="match status" value="1"/>
</dbReference>
<dbReference type="EMBL" id="JANTQA010000042">
    <property type="protein sequence ID" value="KAJ3434678.1"/>
    <property type="molecule type" value="Genomic_DNA"/>
</dbReference>
<dbReference type="Gene3D" id="3.30.420.210">
    <property type="entry name" value="SEP domain"/>
    <property type="match status" value="1"/>
</dbReference>
<dbReference type="SMART" id="SM00166">
    <property type="entry name" value="UBX"/>
    <property type="match status" value="1"/>
</dbReference>
<feature type="domain" description="UBX" evidence="2">
    <location>
        <begin position="289"/>
        <end position="366"/>
    </location>
</feature>
<feature type="domain" description="SEP" evidence="3">
    <location>
        <begin position="160"/>
        <end position="228"/>
    </location>
</feature>
<dbReference type="GO" id="GO:0061025">
    <property type="term" value="P:membrane fusion"/>
    <property type="evidence" value="ECO:0007669"/>
    <property type="project" value="TreeGrafter"/>
</dbReference>
<dbReference type="GO" id="GO:0005634">
    <property type="term" value="C:nucleus"/>
    <property type="evidence" value="ECO:0007669"/>
    <property type="project" value="TreeGrafter"/>
</dbReference>
<evidence type="ECO:0008006" key="6">
    <source>
        <dbReference type="Google" id="ProtNLM"/>
    </source>
</evidence>
<dbReference type="SUPFAM" id="SSF102848">
    <property type="entry name" value="NSFL1 (p97 ATPase) cofactor p47, SEP domain"/>
    <property type="match status" value="1"/>
</dbReference>
<organism evidence="4 5">
    <name type="scientific">Anaeramoeba flamelloides</name>
    <dbReference type="NCBI Taxonomy" id="1746091"/>
    <lineage>
        <taxon>Eukaryota</taxon>
        <taxon>Metamonada</taxon>
        <taxon>Anaeramoebidae</taxon>
        <taxon>Anaeramoeba</taxon>
    </lineage>
</organism>
<protein>
    <recommendedName>
        <fullName evidence="6">UBX domain-containing protein</fullName>
    </recommendedName>
</protein>
<dbReference type="Proteomes" id="UP001146793">
    <property type="component" value="Unassembled WGS sequence"/>
</dbReference>
<dbReference type="InterPro" id="IPR029071">
    <property type="entry name" value="Ubiquitin-like_domsf"/>
</dbReference>
<feature type="compositionally biased region" description="Basic and acidic residues" evidence="1">
    <location>
        <begin position="82"/>
        <end position="92"/>
    </location>
</feature>
<evidence type="ECO:0000259" key="3">
    <source>
        <dbReference type="PROSITE" id="PS51399"/>
    </source>
</evidence>
<dbReference type="GO" id="GO:0043130">
    <property type="term" value="F:ubiquitin binding"/>
    <property type="evidence" value="ECO:0007669"/>
    <property type="project" value="TreeGrafter"/>
</dbReference>
<dbReference type="InterPro" id="IPR012989">
    <property type="entry name" value="SEP_domain"/>
</dbReference>
<dbReference type="GO" id="GO:0007030">
    <property type="term" value="P:Golgi organization"/>
    <property type="evidence" value="ECO:0007669"/>
    <property type="project" value="TreeGrafter"/>
</dbReference>
<proteinExistence type="predicted"/>
<dbReference type="Pfam" id="PF14555">
    <property type="entry name" value="UBA_4"/>
    <property type="match status" value="1"/>
</dbReference>
<gene>
    <name evidence="4" type="ORF">M0812_01799</name>
</gene>
<feature type="region of interest" description="Disordered" evidence="1">
    <location>
        <begin position="228"/>
        <end position="257"/>
    </location>
</feature>
<dbReference type="SUPFAM" id="SSF54236">
    <property type="entry name" value="Ubiquitin-like"/>
    <property type="match status" value="1"/>
</dbReference>
<dbReference type="Pfam" id="PF08059">
    <property type="entry name" value="SEP"/>
    <property type="match status" value="1"/>
</dbReference>
<name>A0AAV7YXY4_9EUKA</name>
<feature type="compositionally biased region" description="Basic and acidic residues" evidence="1">
    <location>
        <begin position="100"/>
        <end position="120"/>
    </location>
</feature>
<dbReference type="GO" id="GO:0005829">
    <property type="term" value="C:cytosol"/>
    <property type="evidence" value="ECO:0007669"/>
    <property type="project" value="TreeGrafter"/>
</dbReference>
<dbReference type="Pfam" id="PF00789">
    <property type="entry name" value="UBX"/>
    <property type="match status" value="1"/>
</dbReference>
<dbReference type="InterPro" id="IPR036241">
    <property type="entry name" value="NSFL1C_SEP_dom_sf"/>
</dbReference>
<dbReference type="PANTHER" id="PTHR23333">
    <property type="entry name" value="UBX DOMAIN CONTAINING PROTEIN"/>
    <property type="match status" value="1"/>
</dbReference>
<accession>A0AAV7YXY4</accession>
<reference evidence="4" key="1">
    <citation type="submission" date="2022-08" db="EMBL/GenBank/DDBJ databases">
        <title>Novel sulphate-reducing endosymbionts in the free-living metamonad Anaeramoeba.</title>
        <authorList>
            <person name="Jerlstrom-Hultqvist J."/>
            <person name="Cepicka I."/>
            <person name="Gallot-Lavallee L."/>
            <person name="Salas-Leiva D."/>
            <person name="Curtis B.A."/>
            <person name="Zahonova K."/>
            <person name="Pipaliya S."/>
            <person name="Dacks J."/>
            <person name="Roger A.J."/>
        </authorList>
    </citation>
    <scope>NUCLEOTIDE SEQUENCE</scope>
    <source>
        <strain evidence="4">Busselton2</strain>
    </source>
</reference>
<dbReference type="AlphaFoldDB" id="A0AAV7YXY4"/>
<evidence type="ECO:0000313" key="4">
    <source>
        <dbReference type="EMBL" id="KAJ3434678.1"/>
    </source>
</evidence>
<dbReference type="GO" id="GO:0043161">
    <property type="term" value="P:proteasome-mediated ubiquitin-dependent protein catabolic process"/>
    <property type="evidence" value="ECO:0007669"/>
    <property type="project" value="TreeGrafter"/>
</dbReference>
<dbReference type="GO" id="GO:0000045">
    <property type="term" value="P:autophagosome assembly"/>
    <property type="evidence" value="ECO:0007669"/>
    <property type="project" value="TreeGrafter"/>
</dbReference>
<evidence type="ECO:0000259" key="2">
    <source>
        <dbReference type="PROSITE" id="PS50033"/>
    </source>
</evidence>
<comment type="caution">
    <text evidence="4">The sequence shown here is derived from an EMBL/GenBank/DDBJ whole genome shotgun (WGS) entry which is preliminary data.</text>
</comment>
<feature type="compositionally biased region" description="Gly residues" evidence="1">
    <location>
        <begin position="238"/>
        <end position="249"/>
    </location>
</feature>
<dbReference type="SMART" id="SM00553">
    <property type="entry name" value="SEP"/>
    <property type="match status" value="1"/>
</dbReference>
<sequence>MSQEQVNQLKEILGCDSKTAASLLQETQNDLNSAITLHYQTKDRRINRMTDLKKNKDEKKGQGFYAGGKSSGIEYYGGKKNSKNEKEKETNLVDKLFNTSKERIDKQDNNKKEKESEKDYWSLGGGSRIGKKGEQITYSRKTRNNDLRNNRNNQQKIKKKIELKITFWKNGFTINDSELKDYEDTQNKKILEELEKGFVPREVLNDLEENVDPDISVSLVENRQKDFVPPKKKIDPFGGQGNRIGGSGGRTSKTGYNSYDNYQKLSNRVNNNVKRDLRTERMKHLVIDQNKPTTMLQIRLPDGEKEKMKLNTDATISKLRLIVSLMSEELSIKPFNLICAFPRKPLLNDQLTLKEADLLNAAILVQFK</sequence>
<dbReference type="InterPro" id="IPR001012">
    <property type="entry name" value="UBX_dom"/>
</dbReference>
<dbReference type="PANTHER" id="PTHR23333:SF20">
    <property type="entry name" value="NSFL1 COFACTOR P47"/>
    <property type="match status" value="1"/>
</dbReference>
<evidence type="ECO:0000256" key="1">
    <source>
        <dbReference type="SAM" id="MobiDB-lite"/>
    </source>
</evidence>
<evidence type="ECO:0000313" key="5">
    <source>
        <dbReference type="Proteomes" id="UP001146793"/>
    </source>
</evidence>
<feature type="region of interest" description="Disordered" evidence="1">
    <location>
        <begin position="75"/>
        <end position="124"/>
    </location>
</feature>
<dbReference type="CDD" id="cd14273">
    <property type="entry name" value="UBA_TAP-C_like"/>
    <property type="match status" value="1"/>
</dbReference>
<dbReference type="Gene3D" id="3.10.20.90">
    <property type="entry name" value="Phosphatidylinositol 3-kinase Catalytic Subunit, Chain A, domain 1"/>
    <property type="match status" value="1"/>
</dbReference>